<evidence type="ECO:0000313" key="2">
    <source>
        <dbReference type="EMBL" id="LAB07328.1"/>
    </source>
</evidence>
<name>A0A2D4KF79_9SAUR</name>
<dbReference type="EMBL" id="IACL01062291">
    <property type="protein sequence ID" value="LAB07328.1"/>
    <property type="molecule type" value="Transcribed_RNA"/>
</dbReference>
<feature type="region of interest" description="Disordered" evidence="1">
    <location>
        <begin position="81"/>
        <end position="102"/>
    </location>
</feature>
<reference evidence="2" key="2">
    <citation type="submission" date="2017-11" db="EMBL/GenBank/DDBJ databases">
        <title>Coralsnake Venomics: Analyses of Venom Gland Transcriptomes and Proteomes of Six Brazilian Taxa.</title>
        <authorList>
            <person name="Aird S.D."/>
            <person name="Jorge da Silva N."/>
            <person name="Qiu L."/>
            <person name="Villar-Briones A."/>
            <person name="Aparecida-Saddi V."/>
            <person name="Campos-Telles M.P."/>
            <person name="Grau M."/>
            <person name="Mikheyev A.S."/>
        </authorList>
    </citation>
    <scope>NUCLEOTIDE SEQUENCE</scope>
    <source>
        <tissue evidence="2">Venom_gland</tissue>
    </source>
</reference>
<dbReference type="AlphaFoldDB" id="A0A2D4KF79"/>
<protein>
    <submittedName>
        <fullName evidence="2">Uncharacterized protein</fullName>
    </submittedName>
</protein>
<accession>A0A2D4KF79</accession>
<evidence type="ECO:0000256" key="1">
    <source>
        <dbReference type="SAM" id="MobiDB-lite"/>
    </source>
</evidence>
<sequence length="102" mass="11064">MMVSLKLFASEQLSHALWNLTHPSDVAPSSGGCLCGGPCHSHAHVCESCRWGQFKPRSSTGPRQKVVVQPKEKKDLVVSLSLPCTNKPPPPSPIKSHNPRLC</sequence>
<organism evidence="2">
    <name type="scientific">Micrurus paraensis</name>
    <dbReference type="NCBI Taxonomy" id="1970185"/>
    <lineage>
        <taxon>Eukaryota</taxon>
        <taxon>Metazoa</taxon>
        <taxon>Chordata</taxon>
        <taxon>Craniata</taxon>
        <taxon>Vertebrata</taxon>
        <taxon>Euteleostomi</taxon>
        <taxon>Lepidosauria</taxon>
        <taxon>Squamata</taxon>
        <taxon>Bifurcata</taxon>
        <taxon>Unidentata</taxon>
        <taxon>Episquamata</taxon>
        <taxon>Toxicofera</taxon>
        <taxon>Serpentes</taxon>
        <taxon>Colubroidea</taxon>
        <taxon>Elapidae</taxon>
        <taxon>Elapinae</taxon>
        <taxon>Micrurus</taxon>
    </lineage>
</organism>
<proteinExistence type="predicted"/>
<reference evidence="2" key="1">
    <citation type="submission" date="2017-07" db="EMBL/GenBank/DDBJ databases">
        <authorList>
            <person name="Mikheyev A."/>
            <person name="Grau M."/>
        </authorList>
    </citation>
    <scope>NUCLEOTIDE SEQUENCE</scope>
    <source>
        <tissue evidence="2">Venom_gland</tissue>
    </source>
</reference>